<keyword evidence="4 7" id="KW-0812">Transmembrane</keyword>
<comment type="caution">
    <text evidence="10">The sequence shown here is derived from an EMBL/GenBank/DDBJ whole genome shotgun (WGS) entry which is preliminary data.</text>
</comment>
<dbReference type="EMBL" id="VBAI01000087">
    <property type="protein sequence ID" value="TMJ10922.1"/>
    <property type="molecule type" value="Genomic_DNA"/>
</dbReference>
<feature type="transmembrane region" description="Helical" evidence="7">
    <location>
        <begin position="254"/>
        <end position="275"/>
    </location>
</feature>
<feature type="domain" description="ABC transmembrane type-1" evidence="9">
    <location>
        <begin position="92"/>
        <end position="272"/>
    </location>
</feature>
<comment type="subcellular location">
    <subcellularLocation>
        <location evidence="1 7">Cell membrane</location>
        <topology evidence="1 7">Multi-pass membrane protein</topology>
    </subcellularLocation>
</comment>
<dbReference type="EMBL" id="VBAJ01000298">
    <property type="protein sequence ID" value="TMJ02659.1"/>
    <property type="molecule type" value="Genomic_DNA"/>
</dbReference>
<evidence type="ECO:0000256" key="3">
    <source>
        <dbReference type="ARBA" id="ARBA00022475"/>
    </source>
</evidence>
<protein>
    <submittedName>
        <fullName evidence="10">ABC transporter permease</fullName>
    </submittedName>
</protein>
<dbReference type="GO" id="GO:0055085">
    <property type="term" value="P:transmembrane transport"/>
    <property type="evidence" value="ECO:0007669"/>
    <property type="project" value="InterPro"/>
</dbReference>
<name>A0A537L3R6_9BACT</name>
<evidence type="ECO:0000313" key="12">
    <source>
        <dbReference type="Proteomes" id="UP000315217"/>
    </source>
</evidence>
<dbReference type="GO" id="GO:0005886">
    <property type="term" value="C:plasma membrane"/>
    <property type="evidence" value="ECO:0007669"/>
    <property type="project" value="UniProtKB-SubCell"/>
</dbReference>
<sequence>MSGPSRPSGPDVPPDEPLTDAEAAEEAHARRRHRLERFLQVAVFCAIVGAWELSAQTGLADPFFFGKPSGIAATIWRWATRGTPQGPLWQHVAVTLEETILAFGIGVLIGVVAGFALARNRTLATVLGPYVRMGNAIPRVILGSIFVIWLGLGMASKVALGVTLTFFVVFFNAFQGVREVDPNLTNNARILGAGPRQLSFDVMLPAALGWITSSLHTSFGFALVGAVVGEFIGATHGLGYLVAAAQGAFNANGVFAAMVILSVVALIADALVTWLERWLTPWRPAAMTQTF</sequence>
<evidence type="ECO:0000256" key="8">
    <source>
        <dbReference type="SAM" id="MobiDB-lite"/>
    </source>
</evidence>
<dbReference type="Proteomes" id="UP000315217">
    <property type="component" value="Unassembled WGS sequence"/>
</dbReference>
<dbReference type="InterPro" id="IPR000515">
    <property type="entry name" value="MetI-like"/>
</dbReference>
<dbReference type="Proteomes" id="UP000318661">
    <property type="component" value="Unassembled WGS sequence"/>
</dbReference>
<feature type="transmembrane region" description="Helical" evidence="7">
    <location>
        <begin position="221"/>
        <end position="242"/>
    </location>
</feature>
<proteinExistence type="inferred from homology"/>
<evidence type="ECO:0000256" key="1">
    <source>
        <dbReference type="ARBA" id="ARBA00004651"/>
    </source>
</evidence>
<feature type="compositionally biased region" description="Acidic residues" evidence="8">
    <location>
        <begin position="13"/>
        <end position="24"/>
    </location>
</feature>
<feature type="transmembrane region" description="Helical" evidence="7">
    <location>
        <begin position="38"/>
        <end position="59"/>
    </location>
</feature>
<evidence type="ECO:0000256" key="7">
    <source>
        <dbReference type="RuleBase" id="RU363032"/>
    </source>
</evidence>
<keyword evidence="2 7" id="KW-0813">Transport</keyword>
<dbReference type="AlphaFoldDB" id="A0A537L3R6"/>
<evidence type="ECO:0000313" key="11">
    <source>
        <dbReference type="EMBL" id="TMJ10922.1"/>
    </source>
</evidence>
<keyword evidence="5 7" id="KW-1133">Transmembrane helix</keyword>
<organism evidence="10 13">
    <name type="scientific">Candidatus Segetimicrobium genomatis</name>
    <dbReference type="NCBI Taxonomy" id="2569760"/>
    <lineage>
        <taxon>Bacteria</taxon>
        <taxon>Bacillati</taxon>
        <taxon>Candidatus Sysuimicrobiota</taxon>
        <taxon>Candidatus Sysuimicrobiia</taxon>
        <taxon>Candidatus Sysuimicrobiales</taxon>
        <taxon>Candidatus Segetimicrobiaceae</taxon>
        <taxon>Candidatus Segetimicrobium</taxon>
    </lineage>
</organism>
<reference evidence="12 13" key="1">
    <citation type="journal article" date="2019" name="Nat. Microbiol.">
        <title>Mediterranean grassland soil C-N compound turnover is dependent on rainfall and depth, and is mediated by genomically divergent microorganisms.</title>
        <authorList>
            <person name="Diamond S."/>
            <person name="Andeer P.F."/>
            <person name="Li Z."/>
            <person name="Crits-Christoph A."/>
            <person name="Burstein D."/>
            <person name="Anantharaman K."/>
            <person name="Lane K.R."/>
            <person name="Thomas B.C."/>
            <person name="Pan C."/>
            <person name="Northen T.R."/>
            <person name="Banfield J.F."/>
        </authorList>
    </citation>
    <scope>NUCLEOTIDE SEQUENCE [LARGE SCALE GENOMIC DNA]</scope>
    <source>
        <strain evidence="11">NP_1</strain>
        <strain evidence="10">NP_2</strain>
    </source>
</reference>
<dbReference type="PANTHER" id="PTHR30151">
    <property type="entry name" value="ALKANE SULFONATE ABC TRANSPORTER-RELATED, MEMBRANE SUBUNIT"/>
    <property type="match status" value="1"/>
</dbReference>
<dbReference type="CDD" id="cd06261">
    <property type="entry name" value="TM_PBP2"/>
    <property type="match status" value="1"/>
</dbReference>
<evidence type="ECO:0000256" key="2">
    <source>
        <dbReference type="ARBA" id="ARBA00022448"/>
    </source>
</evidence>
<keyword evidence="6 7" id="KW-0472">Membrane</keyword>
<feature type="region of interest" description="Disordered" evidence="8">
    <location>
        <begin position="1"/>
        <end position="26"/>
    </location>
</feature>
<dbReference type="Gene3D" id="1.10.3720.10">
    <property type="entry name" value="MetI-like"/>
    <property type="match status" value="1"/>
</dbReference>
<accession>A0A537L3R6</accession>
<dbReference type="PROSITE" id="PS50928">
    <property type="entry name" value="ABC_TM1"/>
    <property type="match status" value="1"/>
</dbReference>
<dbReference type="SUPFAM" id="SSF161098">
    <property type="entry name" value="MetI-like"/>
    <property type="match status" value="1"/>
</dbReference>
<keyword evidence="3" id="KW-1003">Cell membrane</keyword>
<evidence type="ECO:0000256" key="4">
    <source>
        <dbReference type="ARBA" id="ARBA00022692"/>
    </source>
</evidence>
<dbReference type="Pfam" id="PF00528">
    <property type="entry name" value="BPD_transp_1"/>
    <property type="match status" value="1"/>
</dbReference>
<evidence type="ECO:0000313" key="10">
    <source>
        <dbReference type="EMBL" id="TMJ02659.1"/>
    </source>
</evidence>
<gene>
    <name evidence="11" type="ORF">E6G98_06360</name>
    <name evidence="10" type="ORF">E6G99_12040</name>
</gene>
<evidence type="ECO:0000256" key="6">
    <source>
        <dbReference type="ARBA" id="ARBA00023136"/>
    </source>
</evidence>
<comment type="similarity">
    <text evidence="7">Belongs to the binding-protein-dependent transport system permease family.</text>
</comment>
<dbReference type="PANTHER" id="PTHR30151:SF20">
    <property type="entry name" value="ABC TRANSPORTER PERMEASE PROTEIN HI_0355-RELATED"/>
    <property type="match status" value="1"/>
</dbReference>
<evidence type="ECO:0000313" key="13">
    <source>
        <dbReference type="Proteomes" id="UP000318661"/>
    </source>
</evidence>
<evidence type="ECO:0000256" key="5">
    <source>
        <dbReference type="ARBA" id="ARBA00022989"/>
    </source>
</evidence>
<evidence type="ECO:0000259" key="9">
    <source>
        <dbReference type="PROSITE" id="PS50928"/>
    </source>
</evidence>
<feature type="transmembrane region" description="Helical" evidence="7">
    <location>
        <begin position="130"/>
        <end position="152"/>
    </location>
</feature>
<feature type="transmembrane region" description="Helical" evidence="7">
    <location>
        <begin position="99"/>
        <end position="118"/>
    </location>
</feature>
<dbReference type="InterPro" id="IPR035906">
    <property type="entry name" value="MetI-like_sf"/>
</dbReference>